<comment type="caution">
    <text evidence="1">The sequence shown here is derived from an EMBL/GenBank/DDBJ whole genome shotgun (WGS) entry which is preliminary data.</text>
</comment>
<protein>
    <submittedName>
        <fullName evidence="1">Uncharacterized protein</fullName>
    </submittedName>
</protein>
<sequence length="138" mass="15519">MIHQRLTHFERVCHAGTVNLGIDVTHQIGLEIEVLDHGQRIVGVRPPRMVAKNVLGAVAVDFFAETIGKKLAAHRATQDRNGMEVGFHRSSPHALKRRLGAEHARRPVCFRVDTAEQTKQRSAHAMRHCRAQALFHEV</sequence>
<organism evidence="1 2">
    <name type="scientific">Candidatus Accumulibacter phosphatis</name>
    <dbReference type="NCBI Taxonomy" id="327160"/>
    <lineage>
        <taxon>Bacteria</taxon>
        <taxon>Pseudomonadati</taxon>
        <taxon>Pseudomonadota</taxon>
        <taxon>Betaproteobacteria</taxon>
        <taxon>Candidatus Accumulibacter</taxon>
    </lineage>
</organism>
<name>A0A080LYN0_9PROT</name>
<reference evidence="1 2" key="1">
    <citation type="submission" date="2014-02" db="EMBL/GenBank/DDBJ databases">
        <title>Expanding our view of genomic diversity in Candidatus Accumulibacter clades.</title>
        <authorList>
            <person name="Skennerton C.T."/>
            <person name="Barr J.J."/>
            <person name="Slater F.R."/>
            <person name="Bond P.L."/>
            <person name="Tyson G.W."/>
        </authorList>
    </citation>
    <scope>NUCLEOTIDE SEQUENCE [LARGE SCALE GENOMIC DNA]</scope>
    <source>
        <strain evidence="2">BA-91</strain>
    </source>
</reference>
<dbReference type="AlphaFoldDB" id="A0A080LYN0"/>
<accession>A0A080LYN0</accession>
<gene>
    <name evidence="1" type="ORF">AW09_000758</name>
</gene>
<evidence type="ECO:0000313" key="2">
    <source>
        <dbReference type="Proteomes" id="UP000020077"/>
    </source>
</evidence>
<dbReference type="EMBL" id="JDVG02000128">
    <property type="protein sequence ID" value="KFB73973.1"/>
    <property type="molecule type" value="Genomic_DNA"/>
</dbReference>
<proteinExistence type="predicted"/>
<evidence type="ECO:0000313" key="1">
    <source>
        <dbReference type="EMBL" id="KFB73973.1"/>
    </source>
</evidence>
<dbReference type="Proteomes" id="UP000020077">
    <property type="component" value="Unassembled WGS sequence"/>
</dbReference>